<evidence type="ECO:0000256" key="7">
    <source>
        <dbReference type="RuleBase" id="RU003346"/>
    </source>
</evidence>
<evidence type="ECO:0000256" key="2">
    <source>
        <dbReference type="ARBA" id="ARBA00010992"/>
    </source>
</evidence>
<feature type="transmembrane region" description="Helical" evidence="8">
    <location>
        <begin position="290"/>
        <end position="311"/>
    </location>
</feature>
<dbReference type="FunFam" id="1.20.1250.20:FF:000134">
    <property type="entry name" value="MFS sugar transporter protein"/>
    <property type="match status" value="1"/>
</dbReference>
<dbReference type="InterPro" id="IPR036259">
    <property type="entry name" value="MFS_trans_sf"/>
</dbReference>
<dbReference type="GO" id="GO:0005886">
    <property type="term" value="C:plasma membrane"/>
    <property type="evidence" value="ECO:0007669"/>
    <property type="project" value="UniProtKB-SubCell"/>
</dbReference>
<dbReference type="InterPro" id="IPR050820">
    <property type="entry name" value="MFS_Sugar_Transporter"/>
</dbReference>
<dbReference type="InterPro" id="IPR005829">
    <property type="entry name" value="Sugar_transporter_CS"/>
</dbReference>
<dbReference type="InterPro" id="IPR003663">
    <property type="entry name" value="Sugar/inositol_transpt"/>
</dbReference>
<feature type="transmembrane region" description="Helical" evidence="8">
    <location>
        <begin position="323"/>
        <end position="344"/>
    </location>
</feature>
<feature type="transmembrane region" description="Helical" evidence="8">
    <location>
        <begin position="255"/>
        <end position="278"/>
    </location>
</feature>
<evidence type="ECO:0000259" key="9">
    <source>
        <dbReference type="PROSITE" id="PS50850"/>
    </source>
</evidence>
<sequence length="469" mass="50010">MTPTTSAPARSRTRNALIWMFGALGGILWGYDTGVISGAMLFIKQDIPLSPFQQGLVVSGLLVGAMAGAGASGRLADVWGRRRLILWAAVVFTAGTVGAMLATTAWMLVAFRFVIGIGVGIASVVVPLYLTELAPKQSRGGLTSLMQLLVTVGILVAYVTDYALADSGSWRWMLGLGAVPAVLLGIGIYFQPESPRWLVKHGRADQARAVLTRLRGSNAEEVEQELDEIQAADREKEAENAVGVRELLTPRLRRVVLLGLGLVFFQNFIGINTIIYYAPTLLTTLGFGTSGAILANVGIGVVNVLMTLPALRMIDRVGRKSLLAVGSIGMLVSMLVLGVANVVGASYGPLLVAITLGSILVYIASFAVSWGPVQWVMLPELFPLRMRGSAVGICLVFNWLFNMAVALVFPVLLDITGPGAMFLFFALMAVLSSWFVQRGLIETKGKSLEAIEQEVLGTPAPEPAVKQPA</sequence>
<dbReference type="SUPFAM" id="SSF103473">
    <property type="entry name" value="MFS general substrate transporter"/>
    <property type="match status" value="1"/>
</dbReference>
<evidence type="ECO:0000256" key="6">
    <source>
        <dbReference type="ARBA" id="ARBA00023136"/>
    </source>
</evidence>
<evidence type="ECO:0000313" key="10">
    <source>
        <dbReference type="EMBL" id="TDC91499.1"/>
    </source>
</evidence>
<dbReference type="AlphaFoldDB" id="A0A4R4UXE3"/>
<feature type="transmembrane region" description="Helical" evidence="8">
    <location>
        <begin position="390"/>
        <end position="413"/>
    </location>
</feature>
<dbReference type="Pfam" id="PF00083">
    <property type="entry name" value="Sugar_tr"/>
    <property type="match status" value="1"/>
</dbReference>
<feature type="transmembrane region" description="Helical" evidence="8">
    <location>
        <begin position="172"/>
        <end position="190"/>
    </location>
</feature>
<feature type="transmembrane region" description="Helical" evidence="8">
    <location>
        <begin position="16"/>
        <end position="43"/>
    </location>
</feature>
<dbReference type="GO" id="GO:1904659">
    <property type="term" value="P:D-glucose transmembrane transport"/>
    <property type="evidence" value="ECO:0007669"/>
    <property type="project" value="TreeGrafter"/>
</dbReference>
<dbReference type="PROSITE" id="PS00216">
    <property type="entry name" value="SUGAR_TRANSPORT_1"/>
    <property type="match status" value="2"/>
</dbReference>
<keyword evidence="3 7" id="KW-0813">Transport</keyword>
<organism evidence="10 11">
    <name type="scientific">Saccharopolyspora aridisoli</name>
    <dbReference type="NCBI Taxonomy" id="2530385"/>
    <lineage>
        <taxon>Bacteria</taxon>
        <taxon>Bacillati</taxon>
        <taxon>Actinomycetota</taxon>
        <taxon>Actinomycetes</taxon>
        <taxon>Pseudonocardiales</taxon>
        <taxon>Pseudonocardiaceae</taxon>
        <taxon>Saccharopolyspora</taxon>
    </lineage>
</organism>
<reference evidence="10 11" key="1">
    <citation type="submission" date="2019-03" db="EMBL/GenBank/DDBJ databases">
        <title>Draft genome sequences of novel Actinobacteria.</title>
        <authorList>
            <person name="Sahin N."/>
            <person name="Ay H."/>
            <person name="Saygin H."/>
        </authorList>
    </citation>
    <scope>NUCLEOTIDE SEQUENCE [LARGE SCALE GENOMIC DNA]</scope>
    <source>
        <strain evidence="10 11">16K404</strain>
    </source>
</reference>
<feature type="transmembrane region" description="Helical" evidence="8">
    <location>
        <begin position="350"/>
        <end position="378"/>
    </location>
</feature>
<dbReference type="GO" id="GO:0022857">
    <property type="term" value="F:transmembrane transporter activity"/>
    <property type="evidence" value="ECO:0007669"/>
    <property type="project" value="InterPro"/>
</dbReference>
<feature type="transmembrane region" description="Helical" evidence="8">
    <location>
        <begin position="142"/>
        <end position="160"/>
    </location>
</feature>
<evidence type="ECO:0000313" key="11">
    <source>
        <dbReference type="Proteomes" id="UP000294744"/>
    </source>
</evidence>
<dbReference type="RefSeq" id="WP_132624152.1">
    <property type="nucleotide sequence ID" value="NZ_SMKV01000018.1"/>
</dbReference>
<keyword evidence="11" id="KW-1185">Reference proteome</keyword>
<dbReference type="PANTHER" id="PTHR48023">
    <property type="entry name" value="D-XYLOSE-PROTON SYMPORTER-LIKE 2"/>
    <property type="match status" value="1"/>
</dbReference>
<dbReference type="InterPro" id="IPR020846">
    <property type="entry name" value="MFS_dom"/>
</dbReference>
<protein>
    <submittedName>
        <fullName evidence="10">Sugar porter family MFS transporter</fullName>
    </submittedName>
</protein>
<keyword evidence="6 8" id="KW-0472">Membrane</keyword>
<comment type="caution">
    <text evidence="10">The sequence shown here is derived from an EMBL/GenBank/DDBJ whole genome shotgun (WGS) entry which is preliminary data.</text>
</comment>
<feature type="domain" description="Major facilitator superfamily (MFS) profile" evidence="9">
    <location>
        <begin position="18"/>
        <end position="444"/>
    </location>
</feature>
<proteinExistence type="inferred from homology"/>
<evidence type="ECO:0000256" key="4">
    <source>
        <dbReference type="ARBA" id="ARBA00022692"/>
    </source>
</evidence>
<dbReference type="EMBL" id="SMKV01000018">
    <property type="protein sequence ID" value="TDC91499.1"/>
    <property type="molecule type" value="Genomic_DNA"/>
</dbReference>
<gene>
    <name evidence="10" type="ORF">E1161_16330</name>
</gene>
<dbReference type="Proteomes" id="UP000294744">
    <property type="component" value="Unassembled WGS sequence"/>
</dbReference>
<comment type="subcellular location">
    <subcellularLocation>
        <location evidence="1">Cell membrane</location>
        <topology evidence="1">Multi-pass membrane protein</topology>
    </subcellularLocation>
</comment>
<feature type="transmembrane region" description="Helical" evidence="8">
    <location>
        <begin position="84"/>
        <end position="103"/>
    </location>
</feature>
<keyword evidence="5 8" id="KW-1133">Transmembrane helix</keyword>
<feature type="transmembrane region" description="Helical" evidence="8">
    <location>
        <begin position="109"/>
        <end position="130"/>
    </location>
</feature>
<feature type="transmembrane region" description="Helical" evidence="8">
    <location>
        <begin position="419"/>
        <end position="436"/>
    </location>
</feature>
<dbReference type="PRINTS" id="PR00171">
    <property type="entry name" value="SUGRTRNSPORT"/>
</dbReference>
<dbReference type="PROSITE" id="PS00217">
    <property type="entry name" value="SUGAR_TRANSPORT_2"/>
    <property type="match status" value="1"/>
</dbReference>
<dbReference type="PANTHER" id="PTHR48023:SF4">
    <property type="entry name" value="D-XYLOSE-PROTON SYMPORTER-LIKE 2"/>
    <property type="match status" value="1"/>
</dbReference>
<dbReference type="NCBIfam" id="TIGR00879">
    <property type="entry name" value="SP"/>
    <property type="match status" value="1"/>
</dbReference>
<dbReference type="PROSITE" id="PS50850">
    <property type="entry name" value="MFS"/>
    <property type="match status" value="1"/>
</dbReference>
<comment type="similarity">
    <text evidence="2 7">Belongs to the major facilitator superfamily. Sugar transporter (TC 2.A.1.1) family.</text>
</comment>
<dbReference type="Gene3D" id="1.20.1250.20">
    <property type="entry name" value="MFS general substrate transporter like domains"/>
    <property type="match status" value="1"/>
</dbReference>
<evidence type="ECO:0000256" key="5">
    <source>
        <dbReference type="ARBA" id="ARBA00022989"/>
    </source>
</evidence>
<evidence type="ECO:0000256" key="8">
    <source>
        <dbReference type="SAM" id="Phobius"/>
    </source>
</evidence>
<dbReference type="InterPro" id="IPR005828">
    <property type="entry name" value="MFS_sugar_transport-like"/>
</dbReference>
<feature type="transmembrane region" description="Helical" evidence="8">
    <location>
        <begin position="55"/>
        <end position="72"/>
    </location>
</feature>
<keyword evidence="4 8" id="KW-0812">Transmembrane</keyword>
<dbReference type="OrthoDB" id="4008739at2"/>
<name>A0A4R4UXE3_9PSEU</name>
<evidence type="ECO:0000256" key="1">
    <source>
        <dbReference type="ARBA" id="ARBA00004651"/>
    </source>
</evidence>
<accession>A0A4R4UXE3</accession>
<evidence type="ECO:0000256" key="3">
    <source>
        <dbReference type="ARBA" id="ARBA00022448"/>
    </source>
</evidence>